<dbReference type="RefSeq" id="WP_014827659.1">
    <property type="nucleotide sequence ID" value="NC_018068.1"/>
</dbReference>
<dbReference type="KEGG" id="dai:Desaci_2734"/>
<evidence type="ECO:0000313" key="1">
    <source>
        <dbReference type="EMBL" id="AFM41664.1"/>
    </source>
</evidence>
<sequence length="69" mass="8097">MLKQMYEFKRAANTRHNNFKVGDRVKTNNLNDGAVVRVDRDENGLFLVVRLDISPIEFIYEPEELEKIS</sequence>
<dbReference type="EMBL" id="CP003639">
    <property type="protein sequence ID" value="AFM41664.1"/>
    <property type="molecule type" value="Genomic_DNA"/>
</dbReference>
<protein>
    <submittedName>
        <fullName evidence="1">Uncharacterized protein</fullName>
    </submittedName>
</protein>
<dbReference type="OrthoDB" id="2084466at2"/>
<keyword evidence="2" id="KW-1185">Reference proteome</keyword>
<evidence type="ECO:0000313" key="2">
    <source>
        <dbReference type="Proteomes" id="UP000002892"/>
    </source>
</evidence>
<accession>I4D790</accession>
<dbReference type="Proteomes" id="UP000002892">
    <property type="component" value="Chromosome"/>
</dbReference>
<reference evidence="1 2" key="1">
    <citation type="journal article" date="2012" name="J. Bacteriol.">
        <title>Complete genome sequences of Desulfosporosinus orientis DSM765T, Desulfosporosinus youngiae DSM17734T, Desulfosporosinus meridiei DSM13257T, and Desulfosporosinus acidiphilus DSM22704T.</title>
        <authorList>
            <person name="Pester M."/>
            <person name="Brambilla E."/>
            <person name="Alazard D."/>
            <person name="Rattei T."/>
            <person name="Weinmaier T."/>
            <person name="Han J."/>
            <person name="Lucas S."/>
            <person name="Lapidus A."/>
            <person name="Cheng J.F."/>
            <person name="Goodwin L."/>
            <person name="Pitluck S."/>
            <person name="Peters L."/>
            <person name="Ovchinnikova G."/>
            <person name="Teshima H."/>
            <person name="Detter J.C."/>
            <person name="Han C.S."/>
            <person name="Tapia R."/>
            <person name="Land M.L."/>
            <person name="Hauser L."/>
            <person name="Kyrpides N.C."/>
            <person name="Ivanova N.N."/>
            <person name="Pagani I."/>
            <person name="Huntmann M."/>
            <person name="Wei C.L."/>
            <person name="Davenport K.W."/>
            <person name="Daligault H."/>
            <person name="Chain P.S."/>
            <person name="Chen A."/>
            <person name="Mavromatis K."/>
            <person name="Markowitz V."/>
            <person name="Szeto E."/>
            <person name="Mikhailova N."/>
            <person name="Pati A."/>
            <person name="Wagner M."/>
            <person name="Woyke T."/>
            <person name="Ollivier B."/>
            <person name="Klenk H.P."/>
            <person name="Spring S."/>
            <person name="Loy A."/>
        </authorList>
    </citation>
    <scope>NUCLEOTIDE SEQUENCE [LARGE SCALE GENOMIC DNA]</scope>
    <source>
        <strain evidence="2">DSM 22704 / JCM 16185 / SJ4</strain>
    </source>
</reference>
<dbReference type="AlphaFoldDB" id="I4D790"/>
<gene>
    <name evidence="1" type="ordered locus">Desaci_2734</name>
</gene>
<organism evidence="1 2">
    <name type="scientific">Desulfosporosinus acidiphilus (strain DSM 22704 / JCM 16185 / SJ4)</name>
    <dbReference type="NCBI Taxonomy" id="646529"/>
    <lineage>
        <taxon>Bacteria</taxon>
        <taxon>Bacillati</taxon>
        <taxon>Bacillota</taxon>
        <taxon>Clostridia</taxon>
        <taxon>Eubacteriales</taxon>
        <taxon>Desulfitobacteriaceae</taxon>
        <taxon>Desulfosporosinus</taxon>
    </lineage>
</organism>
<name>I4D790_DESAJ</name>
<proteinExistence type="predicted"/>
<dbReference type="HOGENOM" id="CLU_2751157_0_0_9"/>